<dbReference type="GO" id="GO:0005549">
    <property type="term" value="F:odorant binding"/>
    <property type="evidence" value="ECO:0007669"/>
    <property type="project" value="InterPro"/>
</dbReference>
<dbReference type="Gene3D" id="1.10.238.20">
    <property type="entry name" value="Pheromone/general odorant binding protein domain"/>
    <property type="match status" value="1"/>
</dbReference>
<keyword evidence="1" id="KW-0732">Signal</keyword>
<accession>A0A1D2NIY6</accession>
<dbReference type="AlphaFoldDB" id="A0A1D2NIY6"/>
<evidence type="ECO:0000313" key="2">
    <source>
        <dbReference type="EMBL" id="ODN05172.1"/>
    </source>
</evidence>
<protein>
    <submittedName>
        <fullName evidence="2">General odorant-binding protein 1</fullName>
    </submittedName>
</protein>
<reference evidence="2 3" key="1">
    <citation type="journal article" date="2016" name="Genome Biol. Evol.">
        <title>Gene Family Evolution Reflects Adaptation to Soil Environmental Stressors in the Genome of the Collembolan Orchesella cincta.</title>
        <authorList>
            <person name="Faddeeva-Vakhrusheva A."/>
            <person name="Derks M.F."/>
            <person name="Anvar S.Y."/>
            <person name="Agamennone V."/>
            <person name="Suring W."/>
            <person name="Smit S."/>
            <person name="van Straalen N.M."/>
            <person name="Roelofs D."/>
        </authorList>
    </citation>
    <scope>NUCLEOTIDE SEQUENCE [LARGE SCALE GENOMIC DNA]</scope>
    <source>
        <tissue evidence="2">Mixed pool</tissue>
    </source>
</reference>
<dbReference type="InterPro" id="IPR036728">
    <property type="entry name" value="PBP_GOBP_sf"/>
</dbReference>
<dbReference type="Pfam" id="PF01395">
    <property type="entry name" value="PBP_GOBP"/>
    <property type="match status" value="1"/>
</dbReference>
<dbReference type="OMA" id="PAHEILM"/>
<feature type="chain" id="PRO_5008905642" evidence="1">
    <location>
        <begin position="27"/>
        <end position="158"/>
    </location>
</feature>
<name>A0A1D2NIY6_ORCCI</name>
<comment type="caution">
    <text evidence="2">The sequence shown here is derived from an EMBL/GenBank/DDBJ whole genome shotgun (WGS) entry which is preliminary data.</text>
</comment>
<gene>
    <name evidence="2" type="ORF">Ocin01_01554</name>
</gene>
<evidence type="ECO:0000313" key="3">
    <source>
        <dbReference type="Proteomes" id="UP000094527"/>
    </source>
</evidence>
<dbReference type="InterPro" id="IPR006170">
    <property type="entry name" value="PBP/GOBP"/>
</dbReference>
<proteinExistence type="predicted"/>
<evidence type="ECO:0000256" key="1">
    <source>
        <dbReference type="SAM" id="SignalP"/>
    </source>
</evidence>
<dbReference type="Proteomes" id="UP000094527">
    <property type="component" value="Unassembled WGS sequence"/>
</dbReference>
<organism evidence="2 3">
    <name type="scientific">Orchesella cincta</name>
    <name type="common">Springtail</name>
    <name type="synonym">Podura cincta</name>
    <dbReference type="NCBI Taxonomy" id="48709"/>
    <lineage>
        <taxon>Eukaryota</taxon>
        <taxon>Metazoa</taxon>
        <taxon>Ecdysozoa</taxon>
        <taxon>Arthropoda</taxon>
        <taxon>Hexapoda</taxon>
        <taxon>Collembola</taxon>
        <taxon>Entomobryomorpha</taxon>
        <taxon>Entomobryoidea</taxon>
        <taxon>Orchesellidae</taxon>
        <taxon>Orchesellinae</taxon>
        <taxon>Orchesella</taxon>
    </lineage>
</organism>
<dbReference type="OrthoDB" id="10546069at2759"/>
<feature type="signal peptide" evidence="1">
    <location>
        <begin position="1"/>
        <end position="26"/>
    </location>
</feature>
<dbReference type="EMBL" id="LJIJ01000029">
    <property type="protein sequence ID" value="ODN05172.1"/>
    <property type="molecule type" value="Genomic_DNA"/>
</dbReference>
<keyword evidence="3" id="KW-1185">Reference proteome</keyword>
<dbReference type="SUPFAM" id="SSF47565">
    <property type="entry name" value="Insect pheromone/odorant-binding proteins"/>
    <property type="match status" value="1"/>
</dbReference>
<sequence length="158" mass="17656">MVFQKMDRSSVFVVLAIVLAVHTMMAHSLDEALKKECLKISKRTLKVMLKSFNACNDKLKLHHVSGEEYQKKVGCVVKCVMQTMNLLDDKEMITSDTLKASVEANIPAEFVPPAHEILMKCVNEQKLDPKDENCKSYLDMGTCMQGAVAEACGELPMM</sequence>